<dbReference type="GO" id="GO:0051539">
    <property type="term" value="F:4 iron, 4 sulfur cluster binding"/>
    <property type="evidence" value="ECO:0007669"/>
    <property type="project" value="UniProtKB-KW"/>
</dbReference>
<proteinExistence type="predicted"/>
<dbReference type="SFLD" id="SFLDS00029">
    <property type="entry name" value="Radical_SAM"/>
    <property type="match status" value="1"/>
</dbReference>
<keyword evidence="5" id="KW-0408">Iron</keyword>
<dbReference type="InterPro" id="IPR058240">
    <property type="entry name" value="rSAM_sf"/>
</dbReference>
<feature type="domain" description="4Fe4S-binding SPASM" evidence="8">
    <location>
        <begin position="288"/>
        <end position="354"/>
    </location>
</feature>
<dbReference type="GO" id="GO:0003824">
    <property type="term" value="F:catalytic activity"/>
    <property type="evidence" value="ECO:0007669"/>
    <property type="project" value="InterPro"/>
</dbReference>
<dbReference type="Pfam" id="PF13186">
    <property type="entry name" value="SPASM"/>
    <property type="match status" value="1"/>
</dbReference>
<dbReference type="AlphaFoldDB" id="A0A3D8IL79"/>
<gene>
    <name evidence="9" type="ORF">CQA53_06500</name>
</gene>
<dbReference type="RefSeq" id="WP_115543210.1">
    <property type="nucleotide sequence ID" value="NZ_NXLQ01000013.1"/>
</dbReference>
<evidence type="ECO:0000256" key="4">
    <source>
        <dbReference type="ARBA" id="ARBA00022723"/>
    </source>
</evidence>
<keyword evidence="10" id="KW-1185">Reference proteome</keyword>
<dbReference type="InterPro" id="IPR013785">
    <property type="entry name" value="Aldolase_TIM"/>
</dbReference>
<comment type="caution">
    <text evidence="9">The sequence shown here is derived from an EMBL/GenBank/DDBJ whole genome shotgun (WGS) entry which is preliminary data.</text>
</comment>
<feature type="domain" description="Radical SAM core" evidence="7">
    <location>
        <begin position="9"/>
        <end position="119"/>
    </location>
</feature>
<dbReference type="Gene3D" id="3.20.20.70">
    <property type="entry name" value="Aldolase class I"/>
    <property type="match status" value="1"/>
</dbReference>
<evidence type="ECO:0000259" key="7">
    <source>
        <dbReference type="Pfam" id="PF04055"/>
    </source>
</evidence>
<protein>
    <submittedName>
        <fullName evidence="9">Radical SAM/SPASM domain-containing protein</fullName>
    </submittedName>
</protein>
<reference evidence="9 10" key="1">
    <citation type="submission" date="2018-04" db="EMBL/GenBank/DDBJ databases">
        <title>Novel Campyloabacter and Helicobacter Species and Strains.</title>
        <authorList>
            <person name="Mannion A.J."/>
            <person name="Shen Z."/>
            <person name="Fox J.G."/>
        </authorList>
    </citation>
    <scope>NUCLEOTIDE SEQUENCE [LARGE SCALE GENOMIC DNA]</scope>
    <source>
        <strain evidence="9 10">MIT 17-337</strain>
    </source>
</reference>
<dbReference type="InterPro" id="IPR007197">
    <property type="entry name" value="rSAM"/>
</dbReference>
<keyword evidence="2" id="KW-0004">4Fe-4S</keyword>
<evidence type="ECO:0000256" key="2">
    <source>
        <dbReference type="ARBA" id="ARBA00022485"/>
    </source>
</evidence>
<evidence type="ECO:0000313" key="10">
    <source>
        <dbReference type="Proteomes" id="UP000256379"/>
    </source>
</evidence>
<evidence type="ECO:0000256" key="3">
    <source>
        <dbReference type="ARBA" id="ARBA00022691"/>
    </source>
</evidence>
<comment type="cofactor">
    <cofactor evidence="1">
        <name>[4Fe-4S] cluster</name>
        <dbReference type="ChEBI" id="CHEBI:49883"/>
    </cofactor>
</comment>
<dbReference type="PANTHER" id="PTHR43787">
    <property type="entry name" value="FEMO COFACTOR BIOSYNTHESIS PROTEIN NIFB-RELATED"/>
    <property type="match status" value="1"/>
</dbReference>
<dbReference type="Pfam" id="PF04055">
    <property type="entry name" value="Radical_SAM"/>
    <property type="match status" value="1"/>
</dbReference>
<dbReference type="OrthoDB" id="9805809at2"/>
<evidence type="ECO:0000259" key="8">
    <source>
        <dbReference type="Pfam" id="PF13186"/>
    </source>
</evidence>
<dbReference type="InterPro" id="IPR023885">
    <property type="entry name" value="4Fe4S-binding_SPASM_dom"/>
</dbReference>
<name>A0A3D8IL79_9HELI</name>
<dbReference type="SUPFAM" id="SSF102114">
    <property type="entry name" value="Radical SAM enzymes"/>
    <property type="match status" value="1"/>
</dbReference>
<keyword evidence="3" id="KW-0949">S-adenosyl-L-methionine</keyword>
<evidence type="ECO:0000256" key="6">
    <source>
        <dbReference type="ARBA" id="ARBA00023014"/>
    </source>
</evidence>
<evidence type="ECO:0000256" key="1">
    <source>
        <dbReference type="ARBA" id="ARBA00001966"/>
    </source>
</evidence>
<keyword evidence="6" id="KW-0411">Iron-sulfur</keyword>
<accession>A0A3D8IL79</accession>
<organism evidence="9 10">
    <name type="scientific">Helicobacter didelphidarum</name>
    <dbReference type="NCBI Taxonomy" id="2040648"/>
    <lineage>
        <taxon>Bacteria</taxon>
        <taxon>Pseudomonadati</taxon>
        <taxon>Campylobacterota</taxon>
        <taxon>Epsilonproteobacteria</taxon>
        <taxon>Campylobacterales</taxon>
        <taxon>Helicobacteraceae</taxon>
        <taxon>Helicobacter</taxon>
    </lineage>
</organism>
<dbReference type="PANTHER" id="PTHR43787:SF10">
    <property type="entry name" value="COFACTOR MODIFYING PROTEIN"/>
    <property type="match status" value="1"/>
</dbReference>
<evidence type="ECO:0000313" key="9">
    <source>
        <dbReference type="EMBL" id="RDU65321.1"/>
    </source>
</evidence>
<keyword evidence="4" id="KW-0479">Metal-binding</keyword>
<dbReference type="EMBL" id="NXLQ01000013">
    <property type="protein sequence ID" value="RDU65321.1"/>
    <property type="molecule type" value="Genomic_DNA"/>
</dbReference>
<sequence>MKFHKIYLELSDICHLQCSFCSPKKAQRGLMPLALFDSIASQIKHKTTLVSLHILGDPLCVSNLGDYLDNMESKNIRLDIVSSGIFLRREHFKLLCRKNIHQISFSLDSFFDRNNQKKLIPILENNHTKNQALCRDIINKELSHMSFKTPTNDTMEALDNKNKLYEILYLEKIFEFYEYLSAQRLKIYINLRLFGNYDYSYILQRYKNYEIQEKKRRIRLDKYFFLRFHTQFQWLKLRKLKSDSHVATHFFQTTKKTHTLQGLNVTYTNPQNFVAQRQEQLRHNSPYCLGGISQLGILSNGIVVPCCIDTQGYMQLGDLRIQTLQEILESELFLNFQYAQKNHINIPPMCKKCNFRGI</sequence>
<dbReference type="SFLD" id="SFLDG01067">
    <property type="entry name" value="SPASM/twitch_domain_containing"/>
    <property type="match status" value="1"/>
</dbReference>
<evidence type="ECO:0000256" key="5">
    <source>
        <dbReference type="ARBA" id="ARBA00023004"/>
    </source>
</evidence>
<dbReference type="GO" id="GO:0046872">
    <property type="term" value="F:metal ion binding"/>
    <property type="evidence" value="ECO:0007669"/>
    <property type="project" value="UniProtKB-KW"/>
</dbReference>
<dbReference type="CDD" id="cd01335">
    <property type="entry name" value="Radical_SAM"/>
    <property type="match status" value="1"/>
</dbReference>
<dbReference type="Proteomes" id="UP000256379">
    <property type="component" value="Unassembled WGS sequence"/>
</dbReference>